<dbReference type="Proteomes" id="UP000642070">
    <property type="component" value="Unassembled WGS sequence"/>
</dbReference>
<evidence type="ECO:0000313" key="2">
    <source>
        <dbReference type="EMBL" id="GGM28923.1"/>
    </source>
</evidence>
<keyword evidence="3" id="KW-1185">Reference proteome</keyword>
<evidence type="ECO:0000256" key="1">
    <source>
        <dbReference type="SAM" id="Phobius"/>
    </source>
</evidence>
<feature type="transmembrane region" description="Helical" evidence="1">
    <location>
        <begin position="131"/>
        <end position="154"/>
    </location>
</feature>
<comment type="caution">
    <text evidence="2">The sequence shown here is derived from an EMBL/GenBank/DDBJ whole genome shotgun (WGS) entry which is preliminary data.</text>
</comment>
<feature type="transmembrane region" description="Helical" evidence="1">
    <location>
        <begin position="59"/>
        <end position="78"/>
    </location>
</feature>
<organism evidence="2 3">
    <name type="scientific">Dactylosporangium sucinum</name>
    <dbReference type="NCBI Taxonomy" id="1424081"/>
    <lineage>
        <taxon>Bacteria</taxon>
        <taxon>Bacillati</taxon>
        <taxon>Actinomycetota</taxon>
        <taxon>Actinomycetes</taxon>
        <taxon>Micromonosporales</taxon>
        <taxon>Micromonosporaceae</taxon>
        <taxon>Dactylosporangium</taxon>
    </lineage>
</organism>
<keyword evidence="1" id="KW-0472">Membrane</keyword>
<protein>
    <submittedName>
        <fullName evidence="2">Uncharacterized protein</fullName>
    </submittedName>
</protein>
<keyword evidence="1" id="KW-1133">Transmembrane helix</keyword>
<sequence>MTVRGQVRLAFAAVATTALLLAVDVALSAAALIHLSGLKLRMVSQQQLHQVRIDMTNNLVVAAVGAVIVGVLVLVVRIPSNKVRVALWTLGPLLALALLCGIVGGPEWAVAPTGEEPQQVRDEYAQAVPGWYVTFHGITGLLAAALLIFVAVFVTRGDMREYYLDNVDGTRYRSWVDRA</sequence>
<keyword evidence="1" id="KW-0812">Transmembrane</keyword>
<feature type="transmembrane region" description="Helical" evidence="1">
    <location>
        <begin position="85"/>
        <end position="111"/>
    </location>
</feature>
<dbReference type="RefSeq" id="WP_190250689.1">
    <property type="nucleotide sequence ID" value="NZ_BMPI01000014.1"/>
</dbReference>
<proteinExistence type="predicted"/>
<gene>
    <name evidence="2" type="ORF">GCM10007977_032720</name>
</gene>
<dbReference type="EMBL" id="BMPI01000014">
    <property type="protein sequence ID" value="GGM28923.1"/>
    <property type="molecule type" value="Genomic_DNA"/>
</dbReference>
<dbReference type="AlphaFoldDB" id="A0A917TNJ2"/>
<evidence type="ECO:0000313" key="3">
    <source>
        <dbReference type="Proteomes" id="UP000642070"/>
    </source>
</evidence>
<reference evidence="2" key="1">
    <citation type="journal article" date="2014" name="Int. J. Syst. Evol. Microbiol.">
        <title>Complete genome sequence of Corynebacterium casei LMG S-19264T (=DSM 44701T), isolated from a smear-ripened cheese.</title>
        <authorList>
            <consortium name="US DOE Joint Genome Institute (JGI-PGF)"/>
            <person name="Walter F."/>
            <person name="Albersmeier A."/>
            <person name="Kalinowski J."/>
            <person name="Ruckert C."/>
        </authorList>
    </citation>
    <scope>NUCLEOTIDE SEQUENCE</scope>
    <source>
        <strain evidence="2">JCM 19831</strain>
    </source>
</reference>
<accession>A0A917TNJ2</accession>
<reference evidence="2" key="2">
    <citation type="submission" date="2020-09" db="EMBL/GenBank/DDBJ databases">
        <authorList>
            <person name="Sun Q."/>
            <person name="Ohkuma M."/>
        </authorList>
    </citation>
    <scope>NUCLEOTIDE SEQUENCE</scope>
    <source>
        <strain evidence="2">JCM 19831</strain>
    </source>
</reference>
<name>A0A917TNJ2_9ACTN</name>